<evidence type="ECO:0000259" key="15">
    <source>
        <dbReference type="PROSITE" id="PS50067"/>
    </source>
</evidence>
<evidence type="ECO:0000256" key="13">
    <source>
        <dbReference type="PROSITE-ProRule" id="PRU00283"/>
    </source>
</evidence>
<dbReference type="InterPro" id="IPR047241">
    <property type="entry name" value="KIF11-like_kin_motor_dom"/>
</dbReference>
<dbReference type="PANTHER" id="PTHR47970:SF12">
    <property type="entry name" value="KINESIN FAMILY MEMBER 11"/>
    <property type="match status" value="1"/>
</dbReference>
<dbReference type="GO" id="GO:0005634">
    <property type="term" value="C:nucleus"/>
    <property type="evidence" value="ECO:0007669"/>
    <property type="project" value="TreeGrafter"/>
</dbReference>
<dbReference type="InterPro" id="IPR047149">
    <property type="entry name" value="KIF11-like"/>
</dbReference>
<protein>
    <recommendedName>
        <fullName evidence="14">Kinesin-like protein</fullName>
    </recommendedName>
</protein>
<sequence>MASMRRTQGVVGGRVVSGTRPARVVSGPQDVKRTSTESSMSVVVRVRGTADEARSVLATDGARGKQVAVSVDAAPLSSLHAPLSLGSQSNTRSRTYTFDHVFGPDADQGMVYQDAVSGVLDEVLLGYNCTVFAYGQTGTGKTYTMEGDLSSSTGTYASDAGVIPRTLFRLFHMLETKEEEFSVHMSFVELYNEELRDLLSSEAPAAQNTGLRMYEDKQRGVVLQGLEEIPLRNAEHGLRLLRRGSQKRHIAATRCNESSSRSHCVFSLLVLVKDRSARGEEVMRTGKLNLVDLAGSENIGRSGAENKRAREAGMINQSLLTLGRVINALVDKSSHIPYRESRLTRLLQDSLGGRTKTCIIATVSNDRTNMEETLSTLDYALRAKSIKNKPELNQRMTRAALVKDYVAEIDRLRADLVATREKNGVYVDKEHWDELQAERVTYAKLAEEQRRSSEVAQSKLASMHEQLAHNAHLLARRDTEMAHAESLHKARIEALEASFAQVTQLTGALQRETTLHNARARNEKRLHEIALSLQRVVDESTRDVDALFAKLARRSDAEKEARTMLGTYYEQIEAVSADLAARAAKLDQVASVRAASSAALLDNLVQRIDTERAELRAAIGAQLEALVVRLAEQVPAADAAVLSARFASARTQIASEVDEHFCTLHDAHADEMQEFAREMDDHTALVHARLGDAVRICTAFTEHVRAQAEPLETGLAALQQHTRSSAEREWQRTTEQNELLQRLLHVEKDKTGELRRSLLHVLDGFEGEREKRFEQAMHATQSHYSATKRSLHEHGVGQETCVGALRALHVALCDQATETRNALPDTPLDARPASLVHEHISAHAARLDECALQLKQDASLDALEADVYASAQSLVASANAQSGELAAHAVDEVRAALERHALASRAQEATTCDADLAAFRDEASAALHAASGHMQVLEKSFVPFLGARFLAASVSGDTPQKHAYAVPTLVEPVPSDRDST</sequence>
<name>A0A2N1JG02_9BASI</name>
<organism evidence="16 17">
    <name type="scientific">Malassezia vespertilionis</name>
    <dbReference type="NCBI Taxonomy" id="2020962"/>
    <lineage>
        <taxon>Eukaryota</taxon>
        <taxon>Fungi</taxon>
        <taxon>Dikarya</taxon>
        <taxon>Basidiomycota</taxon>
        <taxon>Ustilaginomycotina</taxon>
        <taxon>Malasseziomycetes</taxon>
        <taxon>Malasseziales</taxon>
        <taxon>Malasseziaceae</taxon>
        <taxon>Malassezia</taxon>
    </lineage>
</organism>
<evidence type="ECO:0000313" key="17">
    <source>
        <dbReference type="Proteomes" id="UP000232875"/>
    </source>
</evidence>
<dbReference type="STRING" id="2020962.A0A2N1JG02"/>
<keyword evidence="8" id="KW-0175">Coiled coil</keyword>
<keyword evidence="7 13" id="KW-0067">ATP-binding</keyword>
<keyword evidence="2" id="KW-0963">Cytoplasm</keyword>
<dbReference type="AlphaFoldDB" id="A0A2N1JG02"/>
<keyword evidence="4 14" id="KW-0493">Microtubule</keyword>
<dbReference type="PANTHER" id="PTHR47970">
    <property type="entry name" value="KINESIN-LIKE PROTEIN KIF11"/>
    <property type="match status" value="1"/>
</dbReference>
<dbReference type="GO" id="GO:0072686">
    <property type="term" value="C:mitotic spindle"/>
    <property type="evidence" value="ECO:0007669"/>
    <property type="project" value="TreeGrafter"/>
</dbReference>
<dbReference type="Proteomes" id="UP000232875">
    <property type="component" value="Unassembled WGS sequence"/>
</dbReference>
<evidence type="ECO:0000256" key="9">
    <source>
        <dbReference type="ARBA" id="ARBA00023175"/>
    </source>
</evidence>
<dbReference type="GO" id="GO:0007018">
    <property type="term" value="P:microtubule-based movement"/>
    <property type="evidence" value="ECO:0007669"/>
    <property type="project" value="InterPro"/>
</dbReference>
<evidence type="ECO:0000256" key="8">
    <source>
        <dbReference type="ARBA" id="ARBA00023054"/>
    </source>
</evidence>
<evidence type="ECO:0000256" key="14">
    <source>
        <dbReference type="RuleBase" id="RU000394"/>
    </source>
</evidence>
<dbReference type="SUPFAM" id="SSF52540">
    <property type="entry name" value="P-loop containing nucleoside triphosphate hydrolases"/>
    <property type="match status" value="1"/>
</dbReference>
<keyword evidence="3" id="KW-0132">Cell division</keyword>
<dbReference type="InterPro" id="IPR019821">
    <property type="entry name" value="Kinesin_motor_CS"/>
</dbReference>
<dbReference type="GO" id="GO:0051301">
    <property type="term" value="P:cell division"/>
    <property type="evidence" value="ECO:0007669"/>
    <property type="project" value="UniProtKB-KW"/>
</dbReference>
<comment type="similarity">
    <text evidence="12">Belongs to the TRAFAC class myosin-kinesin ATPase superfamily. Kinesin family. KIN-5/BimC subfamily.</text>
</comment>
<evidence type="ECO:0000256" key="7">
    <source>
        <dbReference type="ARBA" id="ARBA00022840"/>
    </source>
</evidence>
<dbReference type="GO" id="GO:0005876">
    <property type="term" value="C:spindle microtubule"/>
    <property type="evidence" value="ECO:0007669"/>
    <property type="project" value="TreeGrafter"/>
</dbReference>
<dbReference type="OrthoDB" id="3176171at2759"/>
<keyword evidence="17" id="KW-1185">Reference proteome</keyword>
<keyword evidence="6" id="KW-0498">Mitosis</keyword>
<evidence type="ECO:0000256" key="2">
    <source>
        <dbReference type="ARBA" id="ARBA00022490"/>
    </source>
</evidence>
<dbReference type="PROSITE" id="PS50067">
    <property type="entry name" value="KINESIN_MOTOR_2"/>
    <property type="match status" value="1"/>
</dbReference>
<comment type="subcellular location">
    <subcellularLocation>
        <location evidence="1">Cytoplasm</location>
        <location evidence="1">Cytoskeleton</location>
    </subcellularLocation>
</comment>
<keyword evidence="10" id="KW-0206">Cytoskeleton</keyword>
<dbReference type="PRINTS" id="PR00380">
    <property type="entry name" value="KINESINHEAVY"/>
</dbReference>
<evidence type="ECO:0000256" key="4">
    <source>
        <dbReference type="ARBA" id="ARBA00022701"/>
    </source>
</evidence>
<evidence type="ECO:0000256" key="12">
    <source>
        <dbReference type="ARBA" id="ARBA00034704"/>
    </source>
</evidence>
<proteinExistence type="inferred from homology"/>
<dbReference type="SMART" id="SM00129">
    <property type="entry name" value="KISc"/>
    <property type="match status" value="1"/>
</dbReference>
<feature type="binding site" evidence="13">
    <location>
        <begin position="135"/>
        <end position="142"/>
    </location>
    <ligand>
        <name>ATP</name>
        <dbReference type="ChEBI" id="CHEBI:30616"/>
    </ligand>
</feature>
<dbReference type="CDD" id="cd01364">
    <property type="entry name" value="KISc_BimC_Eg5"/>
    <property type="match status" value="1"/>
</dbReference>
<dbReference type="PROSITE" id="PS00411">
    <property type="entry name" value="KINESIN_MOTOR_1"/>
    <property type="match status" value="1"/>
</dbReference>
<dbReference type="Gene3D" id="3.40.850.10">
    <property type="entry name" value="Kinesin motor domain"/>
    <property type="match status" value="1"/>
</dbReference>
<dbReference type="Pfam" id="PF00225">
    <property type="entry name" value="Kinesin"/>
    <property type="match status" value="1"/>
</dbReference>
<keyword evidence="11" id="KW-0131">Cell cycle</keyword>
<evidence type="ECO:0000313" key="16">
    <source>
        <dbReference type="EMBL" id="PKI85484.1"/>
    </source>
</evidence>
<dbReference type="InterPro" id="IPR027417">
    <property type="entry name" value="P-loop_NTPase"/>
</dbReference>
<dbReference type="InterPro" id="IPR001752">
    <property type="entry name" value="Kinesin_motor_dom"/>
</dbReference>
<evidence type="ECO:0000256" key="11">
    <source>
        <dbReference type="ARBA" id="ARBA00023306"/>
    </source>
</evidence>
<dbReference type="GO" id="GO:0000073">
    <property type="term" value="P:initial mitotic spindle pole body separation"/>
    <property type="evidence" value="ECO:0007669"/>
    <property type="project" value="TreeGrafter"/>
</dbReference>
<evidence type="ECO:0000256" key="6">
    <source>
        <dbReference type="ARBA" id="ARBA00022776"/>
    </source>
</evidence>
<evidence type="ECO:0000256" key="5">
    <source>
        <dbReference type="ARBA" id="ARBA00022741"/>
    </source>
</evidence>
<feature type="domain" description="Kinesin motor" evidence="15">
    <location>
        <begin position="39"/>
        <end position="386"/>
    </location>
</feature>
<keyword evidence="9 13" id="KW-0505">Motor protein</keyword>
<dbReference type="EMBL" id="KZ454987">
    <property type="protein sequence ID" value="PKI85484.1"/>
    <property type="molecule type" value="Genomic_DNA"/>
</dbReference>
<dbReference type="FunFam" id="3.40.850.10:FF:000051">
    <property type="entry name" value="Kinesin-like protein bimC"/>
    <property type="match status" value="1"/>
</dbReference>
<dbReference type="GO" id="GO:0008017">
    <property type="term" value="F:microtubule binding"/>
    <property type="evidence" value="ECO:0007669"/>
    <property type="project" value="InterPro"/>
</dbReference>
<evidence type="ECO:0000256" key="1">
    <source>
        <dbReference type="ARBA" id="ARBA00004245"/>
    </source>
</evidence>
<evidence type="ECO:0000256" key="3">
    <source>
        <dbReference type="ARBA" id="ARBA00022618"/>
    </source>
</evidence>
<keyword evidence="5 13" id="KW-0547">Nucleotide-binding</keyword>
<dbReference type="GO" id="GO:0008574">
    <property type="term" value="F:plus-end-directed microtubule motor activity"/>
    <property type="evidence" value="ECO:0007669"/>
    <property type="project" value="TreeGrafter"/>
</dbReference>
<reference evidence="16 17" key="1">
    <citation type="submission" date="2017-10" db="EMBL/GenBank/DDBJ databases">
        <title>A novel species of cold-tolerant Malassezia isolated from bats.</title>
        <authorList>
            <person name="Lorch J.M."/>
            <person name="Palmer J.M."/>
            <person name="Vanderwolf K.J."/>
            <person name="Schmidt K.Z."/>
            <person name="Verant M.L."/>
            <person name="Weller T.J."/>
            <person name="Blehert D.S."/>
        </authorList>
    </citation>
    <scope>NUCLEOTIDE SEQUENCE [LARGE SCALE GENOMIC DNA]</scope>
    <source>
        <strain evidence="16 17">NWHC:44797-103</strain>
    </source>
</reference>
<accession>A0A2N1JG02</accession>
<dbReference type="GO" id="GO:0005524">
    <property type="term" value="F:ATP binding"/>
    <property type="evidence" value="ECO:0007669"/>
    <property type="project" value="UniProtKB-UniRule"/>
</dbReference>
<evidence type="ECO:0000256" key="10">
    <source>
        <dbReference type="ARBA" id="ARBA00023212"/>
    </source>
</evidence>
<dbReference type="InterPro" id="IPR036961">
    <property type="entry name" value="Kinesin_motor_dom_sf"/>
</dbReference>
<gene>
    <name evidence="16" type="primary">CIN8</name>
    <name evidence="16" type="ORF">MVES_000580</name>
</gene>